<evidence type="ECO:0000313" key="4">
    <source>
        <dbReference type="Proteomes" id="UP000467327"/>
    </source>
</evidence>
<keyword evidence="4" id="KW-1185">Reference proteome</keyword>
<dbReference type="KEGG" id="maic:MAIC_23990"/>
<dbReference type="RefSeq" id="WP_115319775.1">
    <property type="nucleotide sequence ID" value="NZ_AP022561.1"/>
</dbReference>
<evidence type="ECO:0000256" key="1">
    <source>
        <dbReference type="SAM" id="MobiDB-lite"/>
    </source>
</evidence>
<dbReference type="InterPro" id="IPR003615">
    <property type="entry name" value="HNH_nuc"/>
</dbReference>
<feature type="compositionally biased region" description="Basic and acidic residues" evidence="1">
    <location>
        <begin position="430"/>
        <end position="447"/>
    </location>
</feature>
<dbReference type="EMBL" id="AP022561">
    <property type="protein sequence ID" value="BBX07596.1"/>
    <property type="molecule type" value="Genomic_DNA"/>
</dbReference>
<name>A0AAD1HPW1_9MYCO</name>
<proteinExistence type="predicted"/>
<dbReference type="Pfam" id="PF02720">
    <property type="entry name" value="DUF222"/>
    <property type="match status" value="1"/>
</dbReference>
<feature type="region of interest" description="Disordered" evidence="1">
    <location>
        <begin position="417"/>
        <end position="447"/>
    </location>
</feature>
<dbReference type="InterPro" id="IPR003870">
    <property type="entry name" value="DUF222"/>
</dbReference>
<sequence>MTCDPLTAQAVHDVVRAELDAVDAAYGRLRSICTDLAGNAFRIEVATRLEDQNRVNRGLSYRMFGEIAEPVDGSSLAAGAKVRDVLASRLRVTAGEVKRRFALAARLRPRRSLTGPTLPPELPVLAAAVEAGEVGEDHVAAVCHALDRLPSFVTAADRDAAERALVRRAREQDSKFVAAIGVEIADCLNPDGTFTDEDWARRRGLRLGRQGPDGMSRLSGWVDPESRAYIEAVTAAVRPGRHLPGDAEGRDNRSPEQRCHDGITLGLKAAVSSGVLGQHRGLPVTVIVTTTLGELEQAAGWARTGGTGRLPMRDVIRMAGEAVHYLAVFEDHSARPLYLGRAKRLATADHRIICHARDRGCTKPDCFEPGYHSEVHHALEWSAGGPTDADNLYFGCPCDHAMATEGTYTTTVTEDGRIAWSDGTGPPRVNDAHHPERLLSEDGGESR</sequence>
<evidence type="ECO:0000313" key="3">
    <source>
        <dbReference type="EMBL" id="BBX07596.1"/>
    </source>
</evidence>
<dbReference type="Proteomes" id="UP000467327">
    <property type="component" value="Chromosome"/>
</dbReference>
<organism evidence="3 4">
    <name type="scientific">Mycolicibacterium aichiense</name>
    <dbReference type="NCBI Taxonomy" id="1799"/>
    <lineage>
        <taxon>Bacteria</taxon>
        <taxon>Bacillati</taxon>
        <taxon>Actinomycetota</taxon>
        <taxon>Actinomycetes</taxon>
        <taxon>Mycobacteriales</taxon>
        <taxon>Mycobacteriaceae</taxon>
        <taxon>Mycolicibacterium</taxon>
    </lineage>
</organism>
<reference evidence="3 4" key="1">
    <citation type="journal article" date="2019" name="Emerg. Microbes Infect.">
        <title>Comprehensive subspecies identification of 175 nontuberculous mycobacteria species based on 7547 genomic profiles.</title>
        <authorList>
            <person name="Matsumoto Y."/>
            <person name="Kinjo T."/>
            <person name="Motooka D."/>
            <person name="Nabeya D."/>
            <person name="Jung N."/>
            <person name="Uechi K."/>
            <person name="Horii T."/>
            <person name="Iida T."/>
            <person name="Fujita J."/>
            <person name="Nakamura S."/>
        </authorList>
    </citation>
    <scope>NUCLEOTIDE SEQUENCE [LARGE SCALE GENOMIC DNA]</scope>
    <source>
        <strain evidence="3 4">JCM 6376</strain>
    </source>
</reference>
<accession>A0AAD1HPW1</accession>
<protein>
    <recommendedName>
        <fullName evidence="2">DUF222 domain-containing protein</fullName>
    </recommendedName>
</protein>
<evidence type="ECO:0000259" key="2">
    <source>
        <dbReference type="Pfam" id="PF02720"/>
    </source>
</evidence>
<dbReference type="CDD" id="cd00085">
    <property type="entry name" value="HNHc"/>
    <property type="match status" value="1"/>
</dbReference>
<gene>
    <name evidence="3" type="ORF">MAIC_23990</name>
</gene>
<dbReference type="AlphaFoldDB" id="A0AAD1HPW1"/>
<feature type="domain" description="DUF222" evidence="2">
    <location>
        <begin position="45"/>
        <end position="358"/>
    </location>
</feature>